<dbReference type="Proteomes" id="UP000002051">
    <property type="component" value="Chromosome 4"/>
</dbReference>
<name>G7JP04_MEDTR</name>
<sequence>MVGGAAGGFVTRAFDSMLKECSGKKNSKFVVCCDYDDCLLENKMVLECNSHKSFPQQNGFGVQLTETISFLLIQLCPSFFFTCWKPLSKSNGFGVQLTETISTAKWFWHSGTVIMMNDGIDDEIEDSSGDDDERL</sequence>
<proteinExistence type="predicted"/>
<dbReference type="EnsemblPlants" id="AES92011">
    <property type="protein sequence ID" value="AES92011"/>
    <property type="gene ID" value="MTR_4g122770"/>
</dbReference>
<dbReference type="HOGENOM" id="CLU_1888847_0_0_1"/>
<organism evidence="1 3">
    <name type="scientific">Medicago truncatula</name>
    <name type="common">Barrel medic</name>
    <name type="synonym">Medicago tribuloides</name>
    <dbReference type="NCBI Taxonomy" id="3880"/>
    <lineage>
        <taxon>Eukaryota</taxon>
        <taxon>Viridiplantae</taxon>
        <taxon>Streptophyta</taxon>
        <taxon>Embryophyta</taxon>
        <taxon>Tracheophyta</taxon>
        <taxon>Spermatophyta</taxon>
        <taxon>Magnoliopsida</taxon>
        <taxon>eudicotyledons</taxon>
        <taxon>Gunneridae</taxon>
        <taxon>Pentapetalae</taxon>
        <taxon>rosids</taxon>
        <taxon>fabids</taxon>
        <taxon>Fabales</taxon>
        <taxon>Fabaceae</taxon>
        <taxon>Papilionoideae</taxon>
        <taxon>50 kb inversion clade</taxon>
        <taxon>NPAAA clade</taxon>
        <taxon>Hologalegina</taxon>
        <taxon>IRL clade</taxon>
        <taxon>Trifolieae</taxon>
        <taxon>Medicago</taxon>
    </lineage>
</organism>
<reference evidence="2" key="3">
    <citation type="submission" date="2015-04" db="UniProtKB">
        <authorList>
            <consortium name="EnsemblPlants"/>
        </authorList>
    </citation>
    <scope>IDENTIFICATION</scope>
    <source>
        <strain evidence="2">cv. Jemalong A17</strain>
    </source>
</reference>
<reference evidence="1 3" key="2">
    <citation type="journal article" date="2014" name="BMC Genomics">
        <title>An improved genome release (version Mt4.0) for the model legume Medicago truncatula.</title>
        <authorList>
            <person name="Tang H."/>
            <person name="Krishnakumar V."/>
            <person name="Bidwell S."/>
            <person name="Rosen B."/>
            <person name="Chan A."/>
            <person name="Zhou S."/>
            <person name="Gentzbittel L."/>
            <person name="Childs K.L."/>
            <person name="Yandell M."/>
            <person name="Gundlach H."/>
            <person name="Mayer K.F."/>
            <person name="Schwartz D.C."/>
            <person name="Town C.D."/>
        </authorList>
    </citation>
    <scope>GENOME REANNOTATION</scope>
    <source>
        <strain evidence="2 3">cv. Jemalong A17</strain>
    </source>
</reference>
<evidence type="ECO:0000313" key="1">
    <source>
        <dbReference type="EMBL" id="AES92011.2"/>
    </source>
</evidence>
<gene>
    <name evidence="1" type="ordered locus">MTR_4g122770</name>
</gene>
<dbReference type="AlphaFoldDB" id="G7JP04"/>
<accession>G7JP04</accession>
<keyword evidence="3" id="KW-1185">Reference proteome</keyword>
<protein>
    <submittedName>
        <fullName evidence="1 2">Uncharacterized protein</fullName>
    </submittedName>
</protein>
<evidence type="ECO:0000313" key="3">
    <source>
        <dbReference type="Proteomes" id="UP000002051"/>
    </source>
</evidence>
<evidence type="ECO:0000313" key="2">
    <source>
        <dbReference type="EnsemblPlants" id="AES92011"/>
    </source>
</evidence>
<accession>A0A0C3X6Y9</accession>
<reference evidence="1 3" key="1">
    <citation type="journal article" date="2011" name="Nature">
        <title>The Medicago genome provides insight into the evolution of rhizobial symbioses.</title>
        <authorList>
            <person name="Young N.D."/>
            <person name="Debelle F."/>
            <person name="Oldroyd G.E."/>
            <person name="Geurts R."/>
            <person name="Cannon S.B."/>
            <person name="Udvardi M.K."/>
            <person name="Benedito V.A."/>
            <person name="Mayer K.F."/>
            <person name="Gouzy J."/>
            <person name="Schoof H."/>
            <person name="Van de Peer Y."/>
            <person name="Proost S."/>
            <person name="Cook D.R."/>
            <person name="Meyers B.C."/>
            <person name="Spannagl M."/>
            <person name="Cheung F."/>
            <person name="De Mita S."/>
            <person name="Krishnakumar V."/>
            <person name="Gundlach H."/>
            <person name="Zhou S."/>
            <person name="Mudge J."/>
            <person name="Bharti A.K."/>
            <person name="Murray J.D."/>
            <person name="Naoumkina M.A."/>
            <person name="Rosen B."/>
            <person name="Silverstein K.A."/>
            <person name="Tang H."/>
            <person name="Rombauts S."/>
            <person name="Zhao P.X."/>
            <person name="Zhou P."/>
            <person name="Barbe V."/>
            <person name="Bardou P."/>
            <person name="Bechner M."/>
            <person name="Bellec A."/>
            <person name="Berger A."/>
            <person name="Berges H."/>
            <person name="Bidwell S."/>
            <person name="Bisseling T."/>
            <person name="Choisne N."/>
            <person name="Couloux A."/>
            <person name="Denny R."/>
            <person name="Deshpande S."/>
            <person name="Dai X."/>
            <person name="Doyle J.J."/>
            <person name="Dudez A.M."/>
            <person name="Farmer A.D."/>
            <person name="Fouteau S."/>
            <person name="Franken C."/>
            <person name="Gibelin C."/>
            <person name="Gish J."/>
            <person name="Goldstein S."/>
            <person name="Gonzalez A.J."/>
            <person name="Green P.J."/>
            <person name="Hallab A."/>
            <person name="Hartog M."/>
            <person name="Hua A."/>
            <person name="Humphray S.J."/>
            <person name="Jeong D.H."/>
            <person name="Jing Y."/>
            <person name="Jocker A."/>
            <person name="Kenton S.M."/>
            <person name="Kim D.J."/>
            <person name="Klee K."/>
            <person name="Lai H."/>
            <person name="Lang C."/>
            <person name="Lin S."/>
            <person name="Macmil S.L."/>
            <person name="Magdelenat G."/>
            <person name="Matthews L."/>
            <person name="McCorrison J."/>
            <person name="Monaghan E.L."/>
            <person name="Mun J.H."/>
            <person name="Najar F.Z."/>
            <person name="Nicholson C."/>
            <person name="Noirot C."/>
            <person name="O'Bleness M."/>
            <person name="Paule C.R."/>
            <person name="Poulain J."/>
            <person name="Prion F."/>
            <person name="Qin B."/>
            <person name="Qu C."/>
            <person name="Retzel E.F."/>
            <person name="Riddle C."/>
            <person name="Sallet E."/>
            <person name="Samain S."/>
            <person name="Samson N."/>
            <person name="Sanders I."/>
            <person name="Saurat O."/>
            <person name="Scarpelli C."/>
            <person name="Schiex T."/>
            <person name="Segurens B."/>
            <person name="Severin A.J."/>
            <person name="Sherrier D.J."/>
            <person name="Shi R."/>
            <person name="Sims S."/>
            <person name="Singer S.R."/>
            <person name="Sinharoy S."/>
            <person name="Sterck L."/>
            <person name="Viollet A."/>
            <person name="Wang B.B."/>
            <person name="Wang K."/>
            <person name="Wang M."/>
            <person name="Wang X."/>
            <person name="Warfsmann J."/>
            <person name="Weissenbach J."/>
            <person name="White D.D."/>
            <person name="White J.D."/>
            <person name="Wiley G.B."/>
            <person name="Wincker P."/>
            <person name="Xing Y."/>
            <person name="Yang L."/>
            <person name="Yao Z."/>
            <person name="Ying F."/>
            <person name="Zhai J."/>
            <person name="Zhou L."/>
            <person name="Zuber A."/>
            <person name="Denarie J."/>
            <person name="Dixon R.A."/>
            <person name="May G.D."/>
            <person name="Schwartz D.C."/>
            <person name="Rogers J."/>
            <person name="Quetier F."/>
            <person name="Town C.D."/>
            <person name="Roe B.A."/>
        </authorList>
    </citation>
    <scope>NUCLEOTIDE SEQUENCE [LARGE SCALE GENOMIC DNA]</scope>
    <source>
        <strain evidence="1">A17</strain>
        <strain evidence="2 3">cv. Jemalong A17</strain>
    </source>
</reference>
<dbReference type="EMBL" id="CM001220">
    <property type="protein sequence ID" value="AES92011.2"/>
    <property type="molecule type" value="Genomic_DNA"/>
</dbReference>